<dbReference type="SUPFAM" id="SSF50814">
    <property type="entry name" value="Lipocalins"/>
    <property type="match status" value="1"/>
</dbReference>
<dbReference type="GO" id="GO:0043176">
    <property type="term" value="F:amine binding"/>
    <property type="evidence" value="ECO:0007669"/>
    <property type="project" value="InterPro"/>
</dbReference>
<reference evidence="1" key="1">
    <citation type="journal article" date="2014" name="PLoS ONE">
        <title>Proteomic Analysis of Cattle Tick Rhipicephalus (Boophilus) microplus Saliva: A Comparison between Partially and Fully Engorged Females.</title>
        <authorList>
            <person name="Tirloni L."/>
            <person name="Reck J."/>
            <person name="Terra R.M."/>
            <person name="Martins J.R."/>
            <person name="Mulenga A."/>
            <person name="Sherman N.E."/>
            <person name="Fox J.W."/>
            <person name="Yates J.R.III."/>
            <person name="Termignoni C."/>
            <person name="Pinto A.F."/>
            <person name="da Silva Vaz I.Jr."/>
        </authorList>
    </citation>
    <scope>NUCLEOTIDE SEQUENCE</scope>
</reference>
<dbReference type="AlphaFoldDB" id="A0A034WXN0"/>
<dbReference type="InterPro" id="IPR002970">
    <property type="entry name" value="Tick_his-bd"/>
</dbReference>
<dbReference type="GO" id="GO:0030682">
    <property type="term" value="P:symbiont-mediated perturbation of host defenses"/>
    <property type="evidence" value="ECO:0007669"/>
    <property type="project" value="InterPro"/>
</dbReference>
<sequence>MEPVFRLPFIVLGTLCLTIAPVLTGKGKHHLKHDTADAKAVFDNFASAIAIFDVDKDGDLDCLSTVRLDYDKNASTAIYFWTLKNLNGHAQNISFQVAPGPALNQFLVKDKNSDEPVQIGTYDYTDYKNCVVMEMPYHGGDECVLWVSEKAIDDIPQHCLDHYDDNCEDAKLAYDKDSCSTMES</sequence>
<dbReference type="EMBL" id="GBBR01000087">
    <property type="protein sequence ID" value="JAC58975.1"/>
    <property type="molecule type" value="Transcribed_RNA"/>
</dbReference>
<proteinExistence type="predicted"/>
<dbReference type="EMBL" id="GHWJ01008113">
    <property type="protein sequence ID" value="NOV40850.1"/>
    <property type="molecule type" value="Transcribed_RNA"/>
</dbReference>
<organism evidence="1">
    <name type="scientific">Rhipicephalus microplus</name>
    <name type="common">Cattle tick</name>
    <name type="synonym">Boophilus microplus</name>
    <dbReference type="NCBI Taxonomy" id="6941"/>
    <lineage>
        <taxon>Eukaryota</taxon>
        <taxon>Metazoa</taxon>
        <taxon>Ecdysozoa</taxon>
        <taxon>Arthropoda</taxon>
        <taxon>Chelicerata</taxon>
        <taxon>Arachnida</taxon>
        <taxon>Acari</taxon>
        <taxon>Parasitiformes</taxon>
        <taxon>Ixodida</taxon>
        <taxon>Ixodoidea</taxon>
        <taxon>Ixodidae</taxon>
        <taxon>Rhipicephalinae</taxon>
        <taxon>Rhipicephalus</taxon>
        <taxon>Boophilus</taxon>
    </lineage>
</organism>
<evidence type="ECO:0000313" key="1">
    <source>
        <dbReference type="EMBL" id="JAC58975.1"/>
    </source>
</evidence>
<accession>A0A034WXN0</accession>
<dbReference type="Gene3D" id="2.40.128.20">
    <property type="match status" value="1"/>
</dbReference>
<dbReference type="SMR" id="A0A034WXN0"/>
<protein>
    <submittedName>
        <fullName evidence="1">Lipocalin 31</fullName>
    </submittedName>
    <submittedName>
        <fullName evidence="2">Putative lipocalin-5 1</fullName>
    </submittedName>
</protein>
<dbReference type="InterPro" id="IPR012674">
    <property type="entry name" value="Calycin"/>
</dbReference>
<evidence type="ECO:0000313" key="2">
    <source>
        <dbReference type="EMBL" id="NOV40850.1"/>
    </source>
</evidence>
<reference evidence="2" key="2">
    <citation type="submission" date="2019-09" db="EMBL/GenBank/DDBJ databases">
        <title>Organ-specific transcriptomic study of the physiology of the cattle tick, Rhipicephalus microplus.</title>
        <authorList>
            <person name="Tirloni L."/>
            <person name="Braz G."/>
            <person name="Gandara A.C.P."/>
            <person name="Sabadin G.A."/>
            <person name="da Silva R.M."/>
            <person name="Guizzo M.G."/>
            <person name="Machado J.A."/>
            <person name="Costa E.P."/>
            <person name="Gomes H.F."/>
            <person name="Moraes J."/>
            <person name="Mota M.B.S."/>
            <person name="Mesquita R.D."/>
            <person name="Alvarenga P.H."/>
            <person name="Alves F."/>
            <person name="Seixas A."/>
            <person name="da Fonseca R.N."/>
            <person name="Fogaca A."/>
            <person name="Logullo C."/>
            <person name="Tanaka A."/>
            <person name="Daffre S."/>
            <person name="Termignoni C."/>
            <person name="Vaz I.S.Jr."/>
            <person name="Oliveira P.L."/>
            <person name="Ribeiro J.M."/>
        </authorList>
    </citation>
    <scope>NUCLEOTIDE SEQUENCE</scope>
    <source>
        <strain evidence="2">Porto Alegre</strain>
    </source>
</reference>
<name>A0A034WXN0_RHIMP</name>
<dbReference type="Pfam" id="PF02098">
    <property type="entry name" value="His_binding"/>
    <property type="match status" value="1"/>
</dbReference>
<dbReference type="VEuPathDB" id="VectorBase:LOC119178431"/>